<dbReference type="SUPFAM" id="SSF52540">
    <property type="entry name" value="P-loop containing nucleoside triphosphate hydrolases"/>
    <property type="match status" value="2"/>
</dbReference>
<dbReference type="PROSITE" id="PS51196">
    <property type="entry name" value="SECA_MOTOR_DEAD"/>
    <property type="match status" value="1"/>
</dbReference>
<dbReference type="HOGENOM" id="CLU_005314_3_2_9"/>
<evidence type="ECO:0000313" key="16">
    <source>
        <dbReference type="EMBL" id="AJT50304.1"/>
    </source>
</evidence>
<feature type="domain" description="Helicase C-terminal" evidence="14">
    <location>
        <begin position="416"/>
        <end position="579"/>
    </location>
</feature>
<keyword evidence="5 12" id="KW-0963">Cytoplasm</keyword>
<dbReference type="GO" id="GO:0008564">
    <property type="term" value="F:protein-exporting ATPase activity"/>
    <property type="evidence" value="ECO:0007669"/>
    <property type="project" value="UniProtKB-EC"/>
</dbReference>
<dbReference type="InterPro" id="IPR014001">
    <property type="entry name" value="Helicase_ATP-bd"/>
</dbReference>
<keyword evidence="11 12" id="KW-0472">Membrane</keyword>
<feature type="binding site" evidence="12">
    <location>
        <position position="494"/>
    </location>
    <ligand>
        <name>ATP</name>
        <dbReference type="ChEBI" id="CHEBI:30616"/>
    </ligand>
</feature>
<comment type="similarity">
    <text evidence="2 12">Belongs to the SecA family.</text>
</comment>
<comment type="subcellular location">
    <subcellularLocation>
        <location evidence="12">Cell membrane</location>
        <topology evidence="12">Peripheral membrane protein</topology>
        <orientation evidence="12">Cytoplasmic side</orientation>
    </subcellularLocation>
    <subcellularLocation>
        <location evidence="12">Cytoplasm</location>
    </subcellularLocation>
    <subcellularLocation>
        <location evidence="1">Membrane</location>
        <topology evidence="1">Peripheral membrane protein</topology>
    </subcellularLocation>
    <text evidence="12">Distribution is 50-50.</text>
</comment>
<dbReference type="Pfam" id="PF07517">
    <property type="entry name" value="SecA_DEAD"/>
    <property type="match status" value="1"/>
</dbReference>
<evidence type="ECO:0000256" key="9">
    <source>
        <dbReference type="ARBA" id="ARBA00022967"/>
    </source>
</evidence>
<dbReference type="Pfam" id="PF21090">
    <property type="entry name" value="P-loop_SecA"/>
    <property type="match status" value="1"/>
</dbReference>
<dbReference type="HAMAP" id="MF_01382">
    <property type="entry name" value="SecA"/>
    <property type="match status" value="1"/>
</dbReference>
<dbReference type="PANTHER" id="PTHR30612:SF0">
    <property type="entry name" value="CHLOROPLAST PROTEIN-TRANSPORTING ATPASE"/>
    <property type="match status" value="1"/>
</dbReference>
<dbReference type="SMART" id="SM00958">
    <property type="entry name" value="SecA_PP_bind"/>
    <property type="match status" value="1"/>
</dbReference>
<dbReference type="SUPFAM" id="SSF81886">
    <property type="entry name" value="Helical scaffold and wing domains of SecA"/>
    <property type="match status" value="1"/>
</dbReference>
<dbReference type="Proteomes" id="UP000003645">
    <property type="component" value="Chromosome"/>
</dbReference>
<dbReference type="EC" id="7.4.2.8" evidence="12"/>
<dbReference type="GO" id="GO:0005524">
    <property type="term" value="F:ATP binding"/>
    <property type="evidence" value="ECO:0007669"/>
    <property type="project" value="UniProtKB-UniRule"/>
</dbReference>
<dbReference type="GO" id="GO:0005829">
    <property type="term" value="C:cytosol"/>
    <property type="evidence" value="ECO:0007669"/>
    <property type="project" value="TreeGrafter"/>
</dbReference>
<dbReference type="GO" id="GO:0043952">
    <property type="term" value="P:protein transport by the Sec complex"/>
    <property type="evidence" value="ECO:0007669"/>
    <property type="project" value="TreeGrafter"/>
</dbReference>
<dbReference type="InterPro" id="IPR036670">
    <property type="entry name" value="SecA_X-link_sf"/>
</dbReference>
<dbReference type="KEGG" id="lmu:LBLM1_04065"/>
<dbReference type="NCBIfam" id="NF006630">
    <property type="entry name" value="PRK09200.1"/>
    <property type="match status" value="1"/>
</dbReference>
<dbReference type="InterPro" id="IPR044722">
    <property type="entry name" value="SecA_SF2_C"/>
</dbReference>
<evidence type="ECO:0000256" key="6">
    <source>
        <dbReference type="ARBA" id="ARBA00022741"/>
    </source>
</evidence>
<evidence type="ECO:0000259" key="13">
    <source>
        <dbReference type="PROSITE" id="PS51192"/>
    </source>
</evidence>
<keyword evidence="3 12" id="KW-0813">Transport</keyword>
<feature type="domain" description="SecA family profile" evidence="15">
    <location>
        <begin position="1"/>
        <end position="571"/>
    </location>
</feature>
<evidence type="ECO:0000256" key="2">
    <source>
        <dbReference type="ARBA" id="ARBA00007650"/>
    </source>
</evidence>
<dbReference type="NCBIfam" id="TIGR03714">
    <property type="entry name" value="secA2"/>
    <property type="match status" value="1"/>
</dbReference>
<gene>
    <name evidence="12" type="primary">secA</name>
    <name evidence="16" type="ORF">LBLM1_04065</name>
</gene>
<dbReference type="InterPro" id="IPR000185">
    <property type="entry name" value="SecA"/>
</dbReference>
<dbReference type="InterPro" id="IPR014018">
    <property type="entry name" value="SecA_motor_DEAD"/>
</dbReference>
<evidence type="ECO:0000256" key="4">
    <source>
        <dbReference type="ARBA" id="ARBA00022475"/>
    </source>
</evidence>
<proteinExistence type="inferred from homology"/>
<dbReference type="PROSITE" id="PS51194">
    <property type="entry name" value="HELICASE_CTER"/>
    <property type="match status" value="1"/>
</dbReference>
<evidence type="ECO:0000256" key="1">
    <source>
        <dbReference type="ARBA" id="ARBA00004170"/>
    </source>
</evidence>
<dbReference type="Gene3D" id="3.40.50.300">
    <property type="entry name" value="P-loop containing nucleotide triphosphate hydrolases"/>
    <property type="match status" value="2"/>
</dbReference>
<keyword evidence="8 12" id="KW-0653">Protein transport</keyword>
<dbReference type="STRING" id="1130798.LBLM1_04065"/>
<comment type="function">
    <text evidence="12">Part of the Sec protein translocase complex. Interacts with the SecYEG preprotein conducting channel. Has a central role in coupling the hydrolysis of ATP to the transfer of proteins into and across the cell membrane, serving as an ATP-driven molecular motor driving the stepwise translocation of polypeptide chains across the membrane.</text>
</comment>
<dbReference type="OrthoDB" id="9762243at2"/>
<dbReference type="FunFam" id="3.40.50.300:FF:000429">
    <property type="entry name" value="Preprotein translocase subunit SecA"/>
    <property type="match status" value="1"/>
</dbReference>
<evidence type="ECO:0000256" key="8">
    <source>
        <dbReference type="ARBA" id="ARBA00022927"/>
    </source>
</evidence>
<dbReference type="GO" id="GO:0005886">
    <property type="term" value="C:plasma membrane"/>
    <property type="evidence" value="ECO:0007669"/>
    <property type="project" value="UniProtKB-SubCell"/>
</dbReference>
<dbReference type="CDD" id="cd18803">
    <property type="entry name" value="SF2_C_secA"/>
    <property type="match status" value="1"/>
</dbReference>
<organism evidence="16 17">
    <name type="scientific">Limosilactobacillus mucosae LM1</name>
    <dbReference type="NCBI Taxonomy" id="1130798"/>
    <lineage>
        <taxon>Bacteria</taxon>
        <taxon>Bacillati</taxon>
        <taxon>Bacillota</taxon>
        <taxon>Bacilli</taxon>
        <taxon>Lactobacillales</taxon>
        <taxon>Lactobacillaceae</taxon>
        <taxon>Limosilactobacillus</taxon>
    </lineage>
</organism>
<evidence type="ECO:0000256" key="7">
    <source>
        <dbReference type="ARBA" id="ARBA00022840"/>
    </source>
</evidence>
<accession>A0A0D4CJR8</accession>
<protein>
    <recommendedName>
        <fullName evidence="12">Protein translocase subunit SecA</fullName>
        <ecNumber evidence="12">7.4.2.8</ecNumber>
    </recommendedName>
</protein>
<dbReference type="InterPro" id="IPR011115">
    <property type="entry name" value="SecA_DEAD"/>
</dbReference>
<evidence type="ECO:0000259" key="14">
    <source>
        <dbReference type="PROSITE" id="PS51194"/>
    </source>
</evidence>
<dbReference type="AlphaFoldDB" id="A0A0D4CJR8"/>
<keyword evidence="9 12" id="KW-1278">Translocase</keyword>
<dbReference type="Pfam" id="PF07516">
    <property type="entry name" value="SecA_SW"/>
    <property type="match status" value="1"/>
</dbReference>
<dbReference type="GO" id="GO:0006605">
    <property type="term" value="P:protein targeting"/>
    <property type="evidence" value="ECO:0007669"/>
    <property type="project" value="UniProtKB-UniRule"/>
</dbReference>
<dbReference type="InterPro" id="IPR036266">
    <property type="entry name" value="SecA_Wing/Scaffold_sf"/>
</dbReference>
<dbReference type="GO" id="GO:0017038">
    <property type="term" value="P:protein import"/>
    <property type="evidence" value="ECO:0007669"/>
    <property type="project" value="InterPro"/>
</dbReference>
<dbReference type="SUPFAM" id="SSF81767">
    <property type="entry name" value="Pre-protein crosslinking domain of SecA"/>
    <property type="match status" value="1"/>
</dbReference>
<reference evidence="16 17" key="1">
    <citation type="journal article" date="2012" name="J. Bacteriol.">
        <title>Genome sequence of Lactobacillus mucosae LM1, isolated from piglet feces.</title>
        <authorList>
            <person name="Lee J.H."/>
            <person name="Valeriano V.D."/>
            <person name="Shin Y.R."/>
            <person name="Chae J.P."/>
            <person name="Kim G.B."/>
            <person name="Ham J.S."/>
            <person name="Chun J."/>
            <person name="Kang D.K."/>
        </authorList>
    </citation>
    <scope>NUCLEOTIDE SEQUENCE [LARGE SCALE GENOMIC DNA]</scope>
    <source>
        <strain evidence="16 17">LM1</strain>
    </source>
</reference>
<dbReference type="PANTHER" id="PTHR30612">
    <property type="entry name" value="SECA INNER MEMBRANE COMPONENT OF SEC PROTEIN SECRETION SYSTEM"/>
    <property type="match status" value="1"/>
</dbReference>
<evidence type="ECO:0000256" key="5">
    <source>
        <dbReference type="ARBA" id="ARBA00022490"/>
    </source>
</evidence>
<evidence type="ECO:0000259" key="15">
    <source>
        <dbReference type="PROSITE" id="PS51196"/>
    </source>
</evidence>
<name>A0A0D4CJR8_LIMMU</name>
<dbReference type="RefSeq" id="WP_006499267.1">
    <property type="nucleotide sequence ID" value="NZ_CP011013.1"/>
</dbReference>
<dbReference type="Gene3D" id="1.10.3060.10">
    <property type="entry name" value="Helical scaffold and wing domains of SecA"/>
    <property type="match status" value="1"/>
</dbReference>
<keyword evidence="10 12" id="KW-0811">Translocation</keyword>
<dbReference type="InterPro" id="IPR011116">
    <property type="entry name" value="SecA_Wing/Scaffold"/>
</dbReference>
<dbReference type="Gene3D" id="3.90.1440.10">
    <property type="entry name" value="SecA, preprotein cross-linking domain"/>
    <property type="match status" value="1"/>
</dbReference>
<evidence type="ECO:0000256" key="11">
    <source>
        <dbReference type="ARBA" id="ARBA00023136"/>
    </source>
</evidence>
<comment type="subunit">
    <text evidence="12">Monomer and homodimer. Part of the essential Sec protein translocation apparatus which comprises SecA, SecYEG and auxiliary proteins SecDF. Other proteins may also be involved.</text>
</comment>
<sequence>MSFSWEYQKARRILRQVNALAPKMRSLDDQSLQEQTPKLRTQLAEGASLMEILPEAYATVREAARRVLGMYPFDVQVLGAIVMQQGQIAEMKTGEGKTLTATLPLYLNGLTQKGAILVTPSMYLAKRDQEEMAPLYEWLGLTCSLGFDPDAADEDDEAKKVKPEVKRGWYNADVMYTTGTTLAFDYLFNNLAANPRDQYLRPYHFAIIDEADAVLLDGANSPMVVSSKPSLQSNLYQQADLFVRTLRYRQEYRLNLKDQAVWLTKAGIEYAQSYFRIDDLFSPKRRELYRHINLALQAHFLQQRGHEYEVQDGKVILLDEANGRLLKGMKINTGIQQAVEQKEGVELTDNQQAVASTTYQSLFGLFENVAGMTGTARSSASEFINLYKMKVVAIPTHRPVVRQDFSPRLYLTTGEKLRAAIDLTMRLHQEGRPILLIAGSIENSAIISELLLNRGIAHNVLTARNESREAMIVKAAGQKGAVTVATNLAGRGTDIKLGEGVKELGGLAVIGTELLLPRVAEQLRGRAGRQGDPGSSIFFWSLEDDLVGKNSSVRLQNYYRQKKRRRATHPIDEPRQLRSPSLWVSMHFLNERLLDKEQNQRARTYRYEHSMRMQREVFYFEREQVMELDDYRQAAEHWLTRGFDQLLAERTAWNADLLKDTINHWITYDLITELPAIDFSSQAAIKEYLMQLSRKVLDQKEKQLLTPAQCDQFYRAAMLKSLDDCWIDQVAFLERLKSYTEPWSLMQRDAVYVYHKQAYEAFEKMFDQVRLVAVRHLLLSLIKVNRKQELVLEFI</sequence>
<dbReference type="InterPro" id="IPR001650">
    <property type="entry name" value="Helicase_C-like"/>
</dbReference>
<dbReference type="GO" id="GO:0065002">
    <property type="term" value="P:intracellular protein transmembrane transport"/>
    <property type="evidence" value="ECO:0007669"/>
    <property type="project" value="UniProtKB-UniRule"/>
</dbReference>
<dbReference type="InterPro" id="IPR027417">
    <property type="entry name" value="P-loop_NTPase"/>
</dbReference>
<comment type="catalytic activity">
    <reaction evidence="12">
        <text>ATP + H2O + cellular proteinSide 1 = ADP + phosphate + cellular proteinSide 2.</text>
        <dbReference type="EC" id="7.4.2.8"/>
    </reaction>
</comment>
<dbReference type="Pfam" id="PF01043">
    <property type="entry name" value="SecA_PP_bind"/>
    <property type="match status" value="1"/>
</dbReference>
<feature type="binding site" evidence="12">
    <location>
        <begin position="94"/>
        <end position="98"/>
    </location>
    <ligand>
        <name>ATP</name>
        <dbReference type="ChEBI" id="CHEBI:30616"/>
    </ligand>
</feature>
<keyword evidence="6 12" id="KW-0547">Nucleotide-binding</keyword>
<dbReference type="EMBL" id="CP011013">
    <property type="protein sequence ID" value="AJT50304.1"/>
    <property type="molecule type" value="Genomic_DNA"/>
</dbReference>
<dbReference type="SMART" id="SM00957">
    <property type="entry name" value="SecA_DEAD"/>
    <property type="match status" value="1"/>
</dbReference>
<dbReference type="PRINTS" id="PR00906">
    <property type="entry name" value="SECA"/>
</dbReference>
<evidence type="ECO:0000313" key="17">
    <source>
        <dbReference type="Proteomes" id="UP000003645"/>
    </source>
</evidence>
<keyword evidence="7 12" id="KW-0067">ATP-binding</keyword>
<keyword evidence="17" id="KW-1185">Reference proteome</keyword>
<keyword evidence="4 12" id="KW-1003">Cell membrane</keyword>
<evidence type="ECO:0000256" key="3">
    <source>
        <dbReference type="ARBA" id="ARBA00022448"/>
    </source>
</evidence>
<evidence type="ECO:0000256" key="10">
    <source>
        <dbReference type="ARBA" id="ARBA00023010"/>
    </source>
</evidence>
<dbReference type="PROSITE" id="PS51192">
    <property type="entry name" value="HELICASE_ATP_BIND_1"/>
    <property type="match status" value="1"/>
</dbReference>
<dbReference type="InterPro" id="IPR011130">
    <property type="entry name" value="SecA_preprotein_X-link_dom"/>
</dbReference>
<evidence type="ECO:0000256" key="12">
    <source>
        <dbReference type="HAMAP-Rule" id="MF_01382"/>
    </source>
</evidence>
<dbReference type="InterPro" id="IPR022490">
    <property type="entry name" value="SecA2"/>
</dbReference>
<dbReference type="CDD" id="cd17928">
    <property type="entry name" value="DEXDc_SecA"/>
    <property type="match status" value="1"/>
</dbReference>
<feature type="domain" description="Helicase ATP-binding" evidence="13">
    <location>
        <begin position="78"/>
        <end position="248"/>
    </location>
</feature>
<feature type="binding site" evidence="12">
    <location>
        <position position="76"/>
    </location>
    <ligand>
        <name>ATP</name>
        <dbReference type="ChEBI" id="CHEBI:30616"/>
    </ligand>
</feature>
<dbReference type="GO" id="GO:0031522">
    <property type="term" value="C:cell envelope Sec protein transport complex"/>
    <property type="evidence" value="ECO:0007669"/>
    <property type="project" value="TreeGrafter"/>
</dbReference>